<evidence type="ECO:0000313" key="5">
    <source>
        <dbReference type="Proteomes" id="UP000621856"/>
    </source>
</evidence>
<dbReference type="EMBL" id="BMGZ01000003">
    <property type="protein sequence ID" value="GGI00845.1"/>
    <property type="molecule type" value="Genomic_DNA"/>
</dbReference>
<dbReference type="Pfam" id="PF01206">
    <property type="entry name" value="TusA"/>
    <property type="match status" value="1"/>
</dbReference>
<comment type="similarity">
    <text evidence="1">Belongs to the sulfur carrier protein TusA family.</text>
</comment>
<feature type="domain" description="UPF0033" evidence="2">
    <location>
        <begin position="15"/>
        <end position="39"/>
    </location>
</feature>
<dbReference type="EMBL" id="VCJR02000003">
    <property type="protein sequence ID" value="NHK28923.1"/>
    <property type="molecule type" value="Genomic_DNA"/>
</dbReference>
<sequence>MSESRRSDPGSIEILDVRGLRCPMPVIRTESALRKLPAGVDLKVIADDPIARIDIPHFCREAGHSVEELDSEGKTVTFLIRPAE</sequence>
<dbReference type="InterPro" id="IPR001455">
    <property type="entry name" value="TusA-like"/>
</dbReference>
<dbReference type="Proteomes" id="UP000818603">
    <property type="component" value="Unassembled WGS sequence"/>
</dbReference>
<dbReference type="SUPFAM" id="SSF64307">
    <property type="entry name" value="SirA-like"/>
    <property type="match status" value="1"/>
</dbReference>
<reference evidence="4 6" key="2">
    <citation type="submission" date="2020-02" db="EMBL/GenBank/DDBJ databases">
        <title>Genome sequence of Parvularcula flava strain NH6-79.</title>
        <authorList>
            <person name="Abdul Karim M.H."/>
            <person name="Lam M.Q."/>
            <person name="Chen S.J."/>
            <person name="Yahya A."/>
            <person name="Shahir S."/>
            <person name="Shamsir M.S."/>
            <person name="Chong C.S."/>
        </authorList>
    </citation>
    <scope>NUCLEOTIDE SEQUENCE [LARGE SCALE GENOMIC DNA]</scope>
    <source>
        <strain evidence="4 6">NH6-79</strain>
    </source>
</reference>
<reference evidence="3" key="3">
    <citation type="submission" date="2020-09" db="EMBL/GenBank/DDBJ databases">
        <authorList>
            <person name="Sun Q."/>
            <person name="Zhou Y."/>
        </authorList>
    </citation>
    <scope>NUCLEOTIDE SEQUENCE</scope>
    <source>
        <strain evidence="3">CGMCC 1.14984</strain>
    </source>
</reference>
<gene>
    <name evidence="4" type="ORF">FF098_013455</name>
    <name evidence="3" type="ORF">GCM10011355_30100</name>
</gene>
<protein>
    <submittedName>
        <fullName evidence="4">Sulfurtransferase TusA family protein</fullName>
    </submittedName>
</protein>
<evidence type="ECO:0000313" key="4">
    <source>
        <dbReference type="EMBL" id="NHK28923.1"/>
    </source>
</evidence>
<keyword evidence="6" id="KW-1185">Reference proteome</keyword>
<proteinExistence type="inferred from homology"/>
<dbReference type="PANTHER" id="PTHR33279">
    <property type="entry name" value="SULFUR CARRIER PROTEIN YEDF-RELATED"/>
    <property type="match status" value="1"/>
</dbReference>
<name>A0A8J3ERU8_9PROT</name>
<evidence type="ECO:0000313" key="6">
    <source>
        <dbReference type="Proteomes" id="UP000818603"/>
    </source>
</evidence>
<evidence type="ECO:0000256" key="1">
    <source>
        <dbReference type="ARBA" id="ARBA00008984"/>
    </source>
</evidence>
<dbReference type="InterPro" id="IPR036868">
    <property type="entry name" value="TusA-like_sf"/>
</dbReference>
<accession>A0A8J3ERU8</accession>
<reference evidence="3" key="1">
    <citation type="journal article" date="2014" name="Int. J. Syst. Evol. Microbiol.">
        <title>Complete genome sequence of Corynebacterium casei LMG S-19264T (=DSM 44701T), isolated from a smear-ripened cheese.</title>
        <authorList>
            <consortium name="US DOE Joint Genome Institute (JGI-PGF)"/>
            <person name="Walter F."/>
            <person name="Albersmeier A."/>
            <person name="Kalinowski J."/>
            <person name="Ruckert C."/>
        </authorList>
    </citation>
    <scope>NUCLEOTIDE SEQUENCE</scope>
    <source>
        <strain evidence="3">CGMCC 1.14984</strain>
    </source>
</reference>
<dbReference type="AlphaFoldDB" id="A0A8J3ERU8"/>
<dbReference type="CDD" id="cd00291">
    <property type="entry name" value="SirA_YedF_YeeD"/>
    <property type="match status" value="1"/>
</dbReference>
<dbReference type="RefSeq" id="WP_155141460.1">
    <property type="nucleotide sequence ID" value="NZ_BMGZ01000003.1"/>
</dbReference>
<evidence type="ECO:0000259" key="2">
    <source>
        <dbReference type="PROSITE" id="PS01148"/>
    </source>
</evidence>
<dbReference type="PANTHER" id="PTHR33279:SF6">
    <property type="entry name" value="SULFUR CARRIER PROTEIN YEDF-RELATED"/>
    <property type="match status" value="1"/>
</dbReference>
<dbReference type="Proteomes" id="UP000621856">
    <property type="component" value="Unassembled WGS sequence"/>
</dbReference>
<evidence type="ECO:0000313" key="3">
    <source>
        <dbReference type="EMBL" id="GGI00845.1"/>
    </source>
</evidence>
<dbReference type="Gene3D" id="3.30.110.40">
    <property type="entry name" value="TusA-like domain"/>
    <property type="match status" value="1"/>
</dbReference>
<comment type="caution">
    <text evidence="3">The sequence shown here is derived from an EMBL/GenBank/DDBJ whole genome shotgun (WGS) entry which is preliminary data.</text>
</comment>
<organism evidence="3 5">
    <name type="scientific">Aquisalinus luteolus</name>
    <dbReference type="NCBI Taxonomy" id="1566827"/>
    <lineage>
        <taxon>Bacteria</taxon>
        <taxon>Pseudomonadati</taxon>
        <taxon>Pseudomonadota</taxon>
        <taxon>Alphaproteobacteria</taxon>
        <taxon>Parvularculales</taxon>
        <taxon>Parvularculaceae</taxon>
        <taxon>Aquisalinus</taxon>
    </lineage>
</organism>
<dbReference type="PROSITE" id="PS01148">
    <property type="entry name" value="UPF0033"/>
    <property type="match status" value="1"/>
</dbReference>